<dbReference type="InterPro" id="IPR036291">
    <property type="entry name" value="NAD(P)-bd_dom_sf"/>
</dbReference>
<evidence type="ECO:0000313" key="1">
    <source>
        <dbReference type="EMBL" id="GGK43528.1"/>
    </source>
</evidence>
<organism evidence="1 2">
    <name type="scientific">Pilimelia terevasa</name>
    <dbReference type="NCBI Taxonomy" id="53372"/>
    <lineage>
        <taxon>Bacteria</taxon>
        <taxon>Bacillati</taxon>
        <taxon>Actinomycetota</taxon>
        <taxon>Actinomycetes</taxon>
        <taxon>Micromonosporales</taxon>
        <taxon>Micromonosporaceae</taxon>
        <taxon>Pilimelia</taxon>
    </lineage>
</organism>
<dbReference type="Gene3D" id="3.40.50.720">
    <property type="entry name" value="NAD(P)-binding Rossmann-like Domain"/>
    <property type="match status" value="1"/>
</dbReference>
<dbReference type="Gene3D" id="3.30.1780.10">
    <property type="entry name" value="ornithine cyclodeaminase, domain 1"/>
    <property type="match status" value="1"/>
</dbReference>
<dbReference type="Pfam" id="PF02423">
    <property type="entry name" value="OCD_Mu_crystall"/>
    <property type="match status" value="1"/>
</dbReference>
<accession>A0A8J3FJW6</accession>
<dbReference type="SUPFAM" id="SSF51735">
    <property type="entry name" value="NAD(P)-binding Rossmann-fold domains"/>
    <property type="match status" value="1"/>
</dbReference>
<dbReference type="InterPro" id="IPR023401">
    <property type="entry name" value="ODC_N"/>
</dbReference>
<dbReference type="GO" id="GO:0005737">
    <property type="term" value="C:cytoplasm"/>
    <property type="evidence" value="ECO:0007669"/>
    <property type="project" value="TreeGrafter"/>
</dbReference>
<dbReference type="PANTHER" id="PTHR13812">
    <property type="entry name" value="KETIMINE REDUCTASE MU-CRYSTALLIN"/>
    <property type="match status" value="1"/>
</dbReference>
<dbReference type="AlphaFoldDB" id="A0A8J3FJW6"/>
<evidence type="ECO:0000313" key="2">
    <source>
        <dbReference type="Proteomes" id="UP000662200"/>
    </source>
</evidence>
<comment type="caution">
    <text evidence="1">The sequence shown here is derived from an EMBL/GenBank/DDBJ whole genome shotgun (WGS) entry which is preliminary data.</text>
</comment>
<reference evidence="1" key="2">
    <citation type="submission" date="2020-09" db="EMBL/GenBank/DDBJ databases">
        <authorList>
            <person name="Sun Q."/>
            <person name="Ohkuma M."/>
        </authorList>
    </citation>
    <scope>NUCLEOTIDE SEQUENCE</scope>
    <source>
        <strain evidence="1">JCM 3091</strain>
    </source>
</reference>
<reference evidence="1" key="1">
    <citation type="journal article" date="2014" name="Int. J. Syst. Evol. Microbiol.">
        <title>Complete genome sequence of Corynebacterium casei LMG S-19264T (=DSM 44701T), isolated from a smear-ripened cheese.</title>
        <authorList>
            <consortium name="US DOE Joint Genome Institute (JGI-PGF)"/>
            <person name="Walter F."/>
            <person name="Albersmeier A."/>
            <person name="Kalinowski J."/>
            <person name="Ruckert C."/>
        </authorList>
    </citation>
    <scope>NUCLEOTIDE SEQUENCE</scope>
    <source>
        <strain evidence="1">JCM 3091</strain>
    </source>
</reference>
<protein>
    <recommendedName>
        <fullName evidence="3">Ornithine cyclodeaminase</fullName>
    </recommendedName>
</protein>
<dbReference type="EMBL" id="BMQC01000026">
    <property type="protein sequence ID" value="GGK43528.1"/>
    <property type="molecule type" value="Genomic_DNA"/>
</dbReference>
<proteinExistence type="predicted"/>
<dbReference type="PANTHER" id="PTHR13812:SF19">
    <property type="entry name" value="KETIMINE REDUCTASE MU-CRYSTALLIN"/>
    <property type="match status" value="1"/>
</dbReference>
<gene>
    <name evidence="1" type="ORF">GCM10010124_40380</name>
</gene>
<keyword evidence="2" id="KW-1185">Reference proteome</keyword>
<name>A0A8J3FJW6_9ACTN</name>
<sequence>MALADYAPPGQLWLLSQAHLEGLAFNCTQVLKVVDQAYRGMREAGSNNPVKTIVEAPDHRSLSYSMVARDAGSDTVCFKAVYEFDPQRTRDSYRFHSFVFLCDDTTGAPIALMDVVKLGPLRSSATTALFARAACPDARAALVVGTGVQGQMALPMLLAALPKLDRLQVFGTYPDGLRAVRNSVEGVDVEIIEDLQAAAAEADIVIGAAGLSAKEEVRRGSMKPGAIAVLLGYGVHADVCHGADYRIATDTAQMYATSDDLRAEDGNRPTVDAELPDILLGRAPARRDPRDVVFAYNSGMAVTDAALGRYIADLAHADGRGERVTFW</sequence>
<evidence type="ECO:0008006" key="3">
    <source>
        <dbReference type="Google" id="ProtNLM"/>
    </source>
</evidence>
<dbReference type="Proteomes" id="UP000662200">
    <property type="component" value="Unassembled WGS sequence"/>
</dbReference>
<dbReference type="RefSeq" id="WP_189115953.1">
    <property type="nucleotide sequence ID" value="NZ_BMQC01000026.1"/>
</dbReference>
<dbReference type="InterPro" id="IPR003462">
    <property type="entry name" value="ODC_Mu_crystall"/>
</dbReference>